<dbReference type="EMBL" id="PHHE01000001">
    <property type="protein sequence ID" value="PKA72385.1"/>
    <property type="molecule type" value="Genomic_DNA"/>
</dbReference>
<feature type="compositionally biased region" description="Polar residues" evidence="1">
    <location>
        <begin position="156"/>
        <end position="170"/>
    </location>
</feature>
<comment type="caution">
    <text evidence="2">The sequence shown here is derived from an EMBL/GenBank/DDBJ whole genome shotgun (WGS) entry which is preliminary data.</text>
</comment>
<evidence type="ECO:0000313" key="3">
    <source>
        <dbReference type="Proteomes" id="UP000232455"/>
    </source>
</evidence>
<organism evidence="2 3">
    <name type="scientific">Pseudomonas baetica</name>
    <dbReference type="NCBI Taxonomy" id="674054"/>
    <lineage>
        <taxon>Bacteria</taxon>
        <taxon>Pseudomonadati</taxon>
        <taxon>Pseudomonadota</taxon>
        <taxon>Gammaproteobacteria</taxon>
        <taxon>Pseudomonadales</taxon>
        <taxon>Pseudomonadaceae</taxon>
        <taxon>Pseudomonas</taxon>
    </lineage>
</organism>
<evidence type="ECO:0000256" key="1">
    <source>
        <dbReference type="SAM" id="MobiDB-lite"/>
    </source>
</evidence>
<gene>
    <name evidence="2" type="ORF">ATI02_5438</name>
</gene>
<feature type="compositionally biased region" description="Gly residues" evidence="1">
    <location>
        <begin position="78"/>
        <end position="97"/>
    </location>
</feature>
<proteinExistence type="predicted"/>
<protein>
    <submittedName>
        <fullName evidence="2">Uncharacterized protein</fullName>
    </submittedName>
</protein>
<reference evidence="2 3" key="1">
    <citation type="submission" date="2017-11" db="EMBL/GenBank/DDBJ databases">
        <title>Genome sequencing of a diverse group of Pseudomonas species.</title>
        <authorList>
            <person name="Loper J."/>
        </authorList>
    </citation>
    <scope>NUCLEOTIDE SEQUENCE [LARGE SCALE GENOMIC DNA]</scope>
    <source>
        <strain evidence="2 3">LMG 25716</strain>
    </source>
</reference>
<sequence length="178" mass="17977">MIRTIEVLSLLATFVLASLWICYPSGNYEPFTIISGAVFTTMEIYRRRTKMSTEPKALLATGQGGAGGNAKVGSGTAIGGKGGGGGVPGNGPGGAGGNAEVAGHGIALGGEGGEAAQVDRGGRGGRNGLEVLGIPNEQLPDGRWTWDIGRGGNGGAPQNQDDTTQSSTRSNDSEPLHR</sequence>
<evidence type="ECO:0000313" key="2">
    <source>
        <dbReference type="EMBL" id="PKA72385.1"/>
    </source>
</evidence>
<name>A0ABX4Q6L6_9PSED</name>
<keyword evidence="3" id="KW-1185">Reference proteome</keyword>
<accession>A0ABX4Q6L6</accession>
<dbReference type="Proteomes" id="UP000232455">
    <property type="component" value="Unassembled WGS sequence"/>
</dbReference>
<feature type="region of interest" description="Disordered" evidence="1">
    <location>
        <begin position="78"/>
        <end position="178"/>
    </location>
</feature>